<evidence type="ECO:0000313" key="2">
    <source>
        <dbReference type="Proteomes" id="UP000183385"/>
    </source>
</evidence>
<reference evidence="1 2" key="1">
    <citation type="submission" date="2016-10" db="EMBL/GenBank/DDBJ databases">
        <authorList>
            <person name="Varghese N."/>
            <person name="Submissions S."/>
        </authorList>
    </citation>
    <scope>NUCLEOTIDE SEQUENCE [LARGE SCALE GENOMIC DNA]</scope>
    <source>
        <strain evidence="1 2">LMG 18378</strain>
    </source>
</reference>
<evidence type="ECO:0000313" key="1">
    <source>
        <dbReference type="EMBL" id="SFC84134.1"/>
    </source>
</evidence>
<dbReference type="AlphaFoldDB" id="A0AAQ1KFK5"/>
<name>A0AAQ1KFK5_9PSED</name>
<dbReference type="Proteomes" id="UP000183385">
    <property type="component" value="Unassembled WGS sequence"/>
</dbReference>
<accession>A0AAQ1KFK5</accession>
<dbReference type="EMBL" id="FOLS01000011">
    <property type="protein sequence ID" value="SFC84134.1"/>
    <property type="molecule type" value="Genomic_DNA"/>
</dbReference>
<gene>
    <name evidence="1" type="ORF">SAMN05216577_11183</name>
</gene>
<comment type="caution">
    <text evidence="1">The sequence shown here is derived from an EMBL/GenBank/DDBJ whole genome shotgun (WGS) entry which is preliminary data.</text>
</comment>
<sequence length="74" mass="8212">MSVEITEELLSSVLAQIKASPKCTSGSLKGREADNLLAIRELRRRGLITGKFMDDSRRDQHGPLLYDAARLEAL</sequence>
<protein>
    <submittedName>
        <fullName evidence="1">Uncharacterized protein</fullName>
    </submittedName>
</protein>
<proteinExistence type="predicted"/>
<organism evidence="1 2">
    <name type="scientific">Pseudomonas citronellolis</name>
    <dbReference type="NCBI Taxonomy" id="53408"/>
    <lineage>
        <taxon>Bacteria</taxon>
        <taxon>Pseudomonadati</taxon>
        <taxon>Pseudomonadota</taxon>
        <taxon>Gammaproteobacteria</taxon>
        <taxon>Pseudomonadales</taxon>
        <taxon>Pseudomonadaceae</taxon>
        <taxon>Pseudomonas</taxon>
    </lineage>
</organism>
<keyword evidence="2" id="KW-1185">Reference proteome</keyword>